<feature type="transmembrane region" description="Helical" evidence="1">
    <location>
        <begin position="203"/>
        <end position="221"/>
    </location>
</feature>
<accession>A0AAC8XI49</accession>
<gene>
    <name evidence="2" type="ORF">AV942_02825</name>
</gene>
<evidence type="ECO:0000256" key="1">
    <source>
        <dbReference type="SAM" id="Phobius"/>
    </source>
</evidence>
<keyword evidence="1" id="KW-0472">Membrane</keyword>
<feature type="transmembrane region" description="Helical" evidence="1">
    <location>
        <begin position="170"/>
        <end position="196"/>
    </location>
</feature>
<reference evidence="2 3" key="1">
    <citation type="submission" date="2015-12" db="EMBL/GenBank/DDBJ databases">
        <title>Intraspecies pangenome expansion in the marine bacterium Alteromonas.</title>
        <authorList>
            <person name="Lopez-Perez M."/>
            <person name="Rodriguez-Valera F."/>
        </authorList>
    </citation>
    <scope>NUCLEOTIDE SEQUENCE [LARGE SCALE GENOMIC DNA]</scope>
    <source>
        <strain evidence="2 3">UM8</strain>
    </source>
</reference>
<feature type="transmembrane region" description="Helical" evidence="1">
    <location>
        <begin position="12"/>
        <end position="35"/>
    </location>
</feature>
<sequence>MDIFQRLKKLVVFLYITAKWIGLIVWWIALASMVWAEGWSILLVSDRAGNPVIGVIFAILLFVPLIILSTVEWVLFGKFTWGYKSFDKKENQAISQSVSIEVKESSMDTAVNNAVAPVIAKKERLRNKLNLNGKYFVTWLIVISIIPVLVRTPENFPGIVYALPEFLIALSIEIFMLLFVGYIISSPFWLMIWLYVGKGKLSFRLLVIFALFILVSIDLTSTPRFKILHGQSGTAWPTIQR</sequence>
<dbReference type="EMBL" id="CP013928">
    <property type="protein sequence ID" value="AMJ77321.1"/>
    <property type="molecule type" value="Genomic_DNA"/>
</dbReference>
<evidence type="ECO:0000313" key="2">
    <source>
        <dbReference type="EMBL" id="AMJ77321.1"/>
    </source>
</evidence>
<proteinExistence type="predicted"/>
<organism evidence="2 3">
    <name type="scientific">Alteromonas mediterranea</name>
    <dbReference type="NCBI Taxonomy" id="314275"/>
    <lineage>
        <taxon>Bacteria</taxon>
        <taxon>Pseudomonadati</taxon>
        <taxon>Pseudomonadota</taxon>
        <taxon>Gammaproteobacteria</taxon>
        <taxon>Alteromonadales</taxon>
        <taxon>Alteromonadaceae</taxon>
        <taxon>Alteromonas/Salinimonas group</taxon>
        <taxon>Alteromonas</taxon>
    </lineage>
</organism>
<keyword evidence="1" id="KW-0812">Transmembrane</keyword>
<dbReference type="AlphaFoldDB" id="A0AAC8XI49"/>
<dbReference type="RefSeq" id="WP_020744881.1">
    <property type="nucleotide sequence ID" value="NZ_CP013928.1"/>
</dbReference>
<dbReference type="Proteomes" id="UP000061468">
    <property type="component" value="Chromosome"/>
</dbReference>
<protein>
    <submittedName>
        <fullName evidence="2">Uncharacterized protein</fullName>
    </submittedName>
</protein>
<evidence type="ECO:0000313" key="3">
    <source>
        <dbReference type="Proteomes" id="UP000061468"/>
    </source>
</evidence>
<keyword evidence="1" id="KW-1133">Transmembrane helix</keyword>
<feature type="transmembrane region" description="Helical" evidence="1">
    <location>
        <begin position="55"/>
        <end position="76"/>
    </location>
</feature>
<name>A0AAC8XI49_9ALTE</name>
<feature type="transmembrane region" description="Helical" evidence="1">
    <location>
        <begin position="131"/>
        <end position="150"/>
    </location>
</feature>